<sequence>MELIDFLKQTQTEIKEELIGRQADSSQTLPFEDELFTEVVTNHMVEIGMTFDNTVMCHYHAKVGNANVKISGYAISEELDQLDLYISLYHDVNDITHLPDSETKKAVEYCYRFLTMTADGKLAGKIAENTEIYTFVKTIEAVFSDLDQIRIYVLTDCKVKSKQFQSREHAGKTIKLEVIDIERLYNHIQSGKPRDELVVNFTQAWGEALPCVWVPGQFEEYDYAMTVIPGEALRYLYDKYGQRILEANVRSFLSQTGKVNKGIRDTLRNEPDKFMAFNNGIVIVADEVSLERDSEGTPGISWLKGMQIVNGGQTTASMFFTKKKYPDTDLSTVRVPAKIIVLKKSNPVQEENLISDIARYANSQNAIRQSDLAANSPFHISIEKLALSTFCPDGTSRWFYERAGGSYRVMLEREGKTKAGIDALKRAIPTKRKITKTDLAKFMCSWMQKPDIASLGGQKSFAAFMGIVAPTEEKNQFDPQSGDYKEIIAQTIIFKETVRLTRPMFEAFKANINTYTVACLAYHYADEINLNEIWDNQSISYGLENMLKEYAVNIDELLKKSAGGKMISEWAKKPACWEYIKKHAPKIPVNLSCTEFKHTH</sequence>
<reference evidence="1" key="1">
    <citation type="submission" date="2018-03" db="EMBL/GenBank/DDBJ databases">
        <title>Genomic characterization of a polymicrobial infection associated with a disease outbreak in Pacific white shrimp (Litopenaeus vannamei).</title>
        <authorList>
            <person name="Turner J.W."/>
            <person name="Bachand P.T."/>
            <person name="Tallman J."/>
            <person name="Elledge N.C."/>
            <person name="Pinnell L.J."/>
            <person name="Laughlin R.C."/>
            <person name="Zimba P.V."/>
        </authorList>
    </citation>
    <scope>NUCLEOTIDE SEQUENCE</scope>
    <source>
        <strain evidence="1">Hep-2b-22</strain>
    </source>
</reference>
<keyword evidence="2" id="KW-1185">Reference proteome</keyword>
<comment type="caution">
    <text evidence="1">The sequence shown here is derived from an EMBL/GenBank/DDBJ whole genome shotgun (WGS) entry which is preliminary data.</text>
</comment>
<dbReference type="Proteomes" id="UP000718715">
    <property type="component" value="Unassembled WGS sequence"/>
</dbReference>
<evidence type="ECO:0000313" key="1">
    <source>
        <dbReference type="EMBL" id="TMX77176.1"/>
    </source>
</evidence>
<dbReference type="EMBL" id="PZOJ01000012">
    <property type="protein sequence ID" value="TMX77176.1"/>
    <property type="molecule type" value="Genomic_DNA"/>
</dbReference>
<name>A0ACD3SZH6_PHODM</name>
<protein>
    <submittedName>
        <fullName evidence="1">Abortive phage infection protein</fullName>
    </submittedName>
</protein>
<organism evidence="1 2">
    <name type="scientific">Photobacterium damselae</name>
    <dbReference type="NCBI Taxonomy" id="38293"/>
    <lineage>
        <taxon>Bacteria</taxon>
        <taxon>Pseudomonadati</taxon>
        <taxon>Pseudomonadota</taxon>
        <taxon>Gammaproteobacteria</taxon>
        <taxon>Vibrionales</taxon>
        <taxon>Vibrionaceae</taxon>
        <taxon>Photobacterium</taxon>
    </lineage>
</organism>
<evidence type="ECO:0000313" key="2">
    <source>
        <dbReference type="Proteomes" id="UP000718715"/>
    </source>
</evidence>
<gene>
    <name evidence="1" type="ORF">DA092_05305</name>
</gene>
<accession>A0ACD3SZH6</accession>
<proteinExistence type="predicted"/>